<keyword evidence="3" id="KW-1185">Reference proteome</keyword>
<reference evidence="2" key="2">
    <citation type="submission" date="2018-02" db="UniProtKB">
        <authorList>
            <consortium name="EnsemblPlants"/>
        </authorList>
    </citation>
    <scope>IDENTIFICATION</scope>
    <source>
        <strain evidence="2">Williams 82</strain>
    </source>
</reference>
<dbReference type="PaxDb" id="3847-GLYMA01G38211.1"/>
<dbReference type="AlphaFoldDB" id="K7K4E3"/>
<organism evidence="1">
    <name type="scientific">Glycine max</name>
    <name type="common">Soybean</name>
    <name type="synonym">Glycine hispida</name>
    <dbReference type="NCBI Taxonomy" id="3847"/>
    <lineage>
        <taxon>Eukaryota</taxon>
        <taxon>Viridiplantae</taxon>
        <taxon>Streptophyta</taxon>
        <taxon>Embryophyta</taxon>
        <taxon>Tracheophyta</taxon>
        <taxon>Spermatophyta</taxon>
        <taxon>Magnoliopsida</taxon>
        <taxon>eudicotyledons</taxon>
        <taxon>Gunneridae</taxon>
        <taxon>Pentapetalae</taxon>
        <taxon>rosids</taxon>
        <taxon>fabids</taxon>
        <taxon>Fabales</taxon>
        <taxon>Fabaceae</taxon>
        <taxon>Papilionoideae</taxon>
        <taxon>50 kb inversion clade</taxon>
        <taxon>NPAAA clade</taxon>
        <taxon>indigoferoid/millettioid clade</taxon>
        <taxon>Phaseoleae</taxon>
        <taxon>Glycine</taxon>
        <taxon>Glycine subgen. Soja</taxon>
    </lineage>
</organism>
<dbReference type="EnsemblPlants" id="KRH76808">
    <property type="protein sequence ID" value="KRH76808"/>
    <property type="gene ID" value="GLYMA_01G175700"/>
</dbReference>
<dbReference type="Gramene" id="KRH76808">
    <property type="protein sequence ID" value="KRH76808"/>
    <property type="gene ID" value="GLYMA_01G175700"/>
</dbReference>
<dbReference type="HOGENOM" id="CLU_182578_0_0_1"/>
<sequence length="98" mass="11585">MAGQKMLIKKVLLVWGEIARGLPGVSSSCVVWCLLCSPFRYAFYYYLSVAPLRITTLDQRIHQRIRSNPYRFWQSYWQKMLGGVHQYSGRYNIFMNLI</sequence>
<proteinExistence type="predicted"/>
<reference evidence="1 2" key="1">
    <citation type="journal article" date="2010" name="Nature">
        <title>Genome sequence of the palaeopolyploid soybean.</title>
        <authorList>
            <person name="Schmutz J."/>
            <person name="Cannon S.B."/>
            <person name="Schlueter J."/>
            <person name="Ma J."/>
            <person name="Mitros T."/>
            <person name="Nelson W."/>
            <person name="Hyten D.L."/>
            <person name="Song Q."/>
            <person name="Thelen J.J."/>
            <person name="Cheng J."/>
            <person name="Xu D."/>
            <person name="Hellsten U."/>
            <person name="May G.D."/>
            <person name="Yu Y."/>
            <person name="Sakurai T."/>
            <person name="Umezawa T."/>
            <person name="Bhattacharyya M.K."/>
            <person name="Sandhu D."/>
            <person name="Valliyodan B."/>
            <person name="Lindquist E."/>
            <person name="Peto M."/>
            <person name="Grant D."/>
            <person name="Shu S."/>
            <person name="Goodstein D."/>
            <person name="Barry K."/>
            <person name="Futrell-Griggs M."/>
            <person name="Abernathy B."/>
            <person name="Du J."/>
            <person name="Tian Z."/>
            <person name="Zhu L."/>
            <person name="Gill N."/>
            <person name="Joshi T."/>
            <person name="Libault M."/>
            <person name="Sethuraman A."/>
            <person name="Zhang X.-C."/>
            <person name="Shinozaki K."/>
            <person name="Nguyen H.T."/>
            <person name="Wing R.A."/>
            <person name="Cregan P."/>
            <person name="Specht J."/>
            <person name="Grimwood J."/>
            <person name="Rokhsar D."/>
            <person name="Stacey G."/>
            <person name="Shoemaker R.C."/>
            <person name="Jackson S.A."/>
        </authorList>
    </citation>
    <scope>NUCLEOTIDE SEQUENCE [LARGE SCALE GENOMIC DNA]</scope>
    <source>
        <strain evidence="2">cv. Williams 82</strain>
        <tissue evidence="1">Callus</tissue>
    </source>
</reference>
<gene>
    <name evidence="1" type="ORF">GLYMA_01G175700</name>
</gene>
<evidence type="ECO:0000313" key="2">
    <source>
        <dbReference type="EnsemblPlants" id="KRH76808"/>
    </source>
</evidence>
<evidence type="ECO:0000313" key="3">
    <source>
        <dbReference type="Proteomes" id="UP000008827"/>
    </source>
</evidence>
<accession>K7K4E3</accession>
<evidence type="ECO:0000313" key="1">
    <source>
        <dbReference type="EMBL" id="KRH76808.1"/>
    </source>
</evidence>
<reference evidence="1" key="3">
    <citation type="submission" date="2018-07" db="EMBL/GenBank/DDBJ databases">
        <title>WGS assembly of Glycine max.</title>
        <authorList>
            <person name="Schmutz J."/>
            <person name="Cannon S."/>
            <person name="Schlueter J."/>
            <person name="Ma J."/>
            <person name="Mitros T."/>
            <person name="Nelson W."/>
            <person name="Hyten D."/>
            <person name="Song Q."/>
            <person name="Thelen J."/>
            <person name="Cheng J."/>
            <person name="Xu D."/>
            <person name="Hellsten U."/>
            <person name="May G."/>
            <person name="Yu Y."/>
            <person name="Sakurai T."/>
            <person name="Umezawa T."/>
            <person name="Bhattacharyya M."/>
            <person name="Sandhu D."/>
            <person name="Valliyodan B."/>
            <person name="Lindquist E."/>
            <person name="Peto M."/>
            <person name="Grant D."/>
            <person name="Shu S."/>
            <person name="Goodstein D."/>
            <person name="Barry K."/>
            <person name="Futrell-Griggs M."/>
            <person name="Abernathy B."/>
            <person name="Du J."/>
            <person name="Tian Z."/>
            <person name="Zhu L."/>
            <person name="Gill N."/>
            <person name="Joshi T."/>
            <person name="Libault M."/>
            <person name="Sethuraman A."/>
            <person name="Zhang X."/>
            <person name="Shinozaki K."/>
            <person name="Nguyen H."/>
            <person name="Wing R."/>
            <person name="Cregan P."/>
            <person name="Specht J."/>
            <person name="Grimwood J."/>
            <person name="Rokhsar D."/>
            <person name="Stacey G."/>
            <person name="Shoemaker R."/>
            <person name="Jackson S."/>
        </authorList>
    </citation>
    <scope>NUCLEOTIDE SEQUENCE</scope>
    <source>
        <tissue evidence="1">Callus</tissue>
    </source>
</reference>
<name>K7K4E3_SOYBN</name>
<protein>
    <submittedName>
        <fullName evidence="1 2">Uncharacterized protein</fullName>
    </submittedName>
</protein>
<dbReference type="InParanoid" id="K7K4E3"/>
<dbReference type="EMBL" id="CM000834">
    <property type="protein sequence ID" value="KRH76808.1"/>
    <property type="molecule type" value="Genomic_DNA"/>
</dbReference>
<dbReference type="Proteomes" id="UP000008827">
    <property type="component" value="Chromosome 1"/>
</dbReference>
<dbReference type="ExpressionAtlas" id="K7K4E3">
    <property type="expression patterns" value="baseline and differential"/>
</dbReference>